<dbReference type="RefSeq" id="WP_250724350.1">
    <property type="nucleotide sequence ID" value="NZ_CP098400.1"/>
</dbReference>
<dbReference type="Gene3D" id="3.40.50.1820">
    <property type="entry name" value="alpha/beta hydrolase"/>
    <property type="match status" value="1"/>
</dbReference>
<accession>A0A9J6ZRD7</accession>
<dbReference type="InterPro" id="IPR000073">
    <property type="entry name" value="AB_hydrolase_1"/>
</dbReference>
<dbReference type="EMBL" id="CP098400">
    <property type="protein sequence ID" value="URW80215.1"/>
    <property type="molecule type" value="Genomic_DNA"/>
</dbReference>
<dbReference type="PRINTS" id="PR00111">
    <property type="entry name" value="ABHYDROLASE"/>
</dbReference>
<dbReference type="Proteomes" id="UP001056426">
    <property type="component" value="Chromosome"/>
</dbReference>
<dbReference type="Pfam" id="PF00561">
    <property type="entry name" value="Abhydrolase_1"/>
    <property type="match status" value="1"/>
</dbReference>
<protein>
    <submittedName>
        <fullName evidence="3">Alpha/beta fold hydrolase</fullName>
    </submittedName>
</protein>
<name>A0A9J6ZRD7_9BACT</name>
<evidence type="ECO:0000256" key="1">
    <source>
        <dbReference type="ARBA" id="ARBA00022801"/>
    </source>
</evidence>
<dbReference type="KEGG" id="alkq:M9189_02425"/>
<dbReference type="InterPro" id="IPR029058">
    <property type="entry name" value="AB_hydrolase_fold"/>
</dbReference>
<evidence type="ECO:0000259" key="2">
    <source>
        <dbReference type="Pfam" id="PF00561"/>
    </source>
</evidence>
<gene>
    <name evidence="3" type="ORF">M9189_02425</name>
</gene>
<proteinExistence type="predicted"/>
<evidence type="ECO:0000313" key="3">
    <source>
        <dbReference type="EMBL" id="URW80215.1"/>
    </source>
</evidence>
<keyword evidence="4" id="KW-1185">Reference proteome</keyword>
<reference evidence="3" key="2">
    <citation type="submission" date="2022-06" db="EMBL/GenBank/DDBJ databases">
        <title>Xiashengella guii gen. nov. sp. nov., a bacterium isolated form anaerobic digestion tank.</title>
        <authorList>
            <person name="Huang H."/>
        </authorList>
    </citation>
    <scope>NUCLEOTIDE SEQUENCE</scope>
    <source>
        <strain evidence="3">Ai-910</strain>
    </source>
</reference>
<evidence type="ECO:0000313" key="4">
    <source>
        <dbReference type="Proteomes" id="UP001056426"/>
    </source>
</evidence>
<dbReference type="GO" id="GO:0016787">
    <property type="term" value="F:hydrolase activity"/>
    <property type="evidence" value="ECO:0007669"/>
    <property type="project" value="UniProtKB-KW"/>
</dbReference>
<dbReference type="PANTHER" id="PTHR46118:SF4">
    <property type="entry name" value="PROTEIN ABHD11"/>
    <property type="match status" value="1"/>
</dbReference>
<dbReference type="SUPFAM" id="SSF53474">
    <property type="entry name" value="alpha/beta-Hydrolases"/>
    <property type="match status" value="1"/>
</dbReference>
<reference evidence="3" key="1">
    <citation type="submission" date="2022-05" db="EMBL/GenBank/DDBJ databases">
        <authorList>
            <person name="Sun X."/>
        </authorList>
    </citation>
    <scope>NUCLEOTIDE SEQUENCE</scope>
    <source>
        <strain evidence="3">Ai-910</strain>
    </source>
</reference>
<feature type="domain" description="AB hydrolase-1" evidence="2">
    <location>
        <begin position="14"/>
        <end position="254"/>
    </location>
</feature>
<keyword evidence="1 3" id="KW-0378">Hydrolase</keyword>
<organism evidence="3 4">
    <name type="scientific">Xiashengella succiniciproducens</name>
    <dbReference type="NCBI Taxonomy" id="2949635"/>
    <lineage>
        <taxon>Bacteria</taxon>
        <taxon>Pseudomonadati</taxon>
        <taxon>Bacteroidota</taxon>
        <taxon>Bacteroidia</taxon>
        <taxon>Marinilabiliales</taxon>
        <taxon>Marinilabiliaceae</taxon>
        <taxon>Xiashengella</taxon>
    </lineage>
</organism>
<dbReference type="PANTHER" id="PTHR46118">
    <property type="entry name" value="PROTEIN ABHD11"/>
    <property type="match status" value="1"/>
</dbReference>
<dbReference type="AlphaFoldDB" id="A0A9J6ZRD7"/>
<sequence>MELFCRETGSGKDTLVIVHGLYGSSDNWMSIAQKLGHKFRVILPDLRNHGQSPHSDRQDFELMADDLYETLIKRIDCKFILAGHSMGGKVAMRFAMKHPELLSKLVVIDIAPKSYIGKTGRGGEATDHPRIVDTLLNLHPERFDDRKDIDLELAHHFKSPSLRQFLLKNVKRDNSGKFYWQLNIEAIARNFDEIMDGFSGIGPENAVKGLPTVFIIGGDSRYVEEGDSLIINRLFPGSQIVTIPGAGHWVHVDQPELFLSTLLYHID</sequence>